<gene>
    <name evidence="1" type="ORF">OED52_05450</name>
</gene>
<name>A0ACD4DJ45_9NOCA</name>
<sequence>MPKKFSFTSALDHDVERVHATLTNEEFWKNRIAASPTGDAELEVRVSGPGTISLTMADSMGTSGLPSVVRGVLPGPLVIERADEWGPLDGGIAHGVLTGGARGLPITVSARSELRAGDTGGTVVEVHGEATVKVPLVGGKIEGLIVQLVESMVRNDSREIDTWLADS</sequence>
<dbReference type="EMBL" id="CP107551">
    <property type="protein sequence ID" value="UYP19996.1"/>
    <property type="molecule type" value="Genomic_DNA"/>
</dbReference>
<organism evidence="1 2">
    <name type="scientific">Rhodococcus sacchari</name>
    <dbReference type="NCBI Taxonomy" id="2962047"/>
    <lineage>
        <taxon>Bacteria</taxon>
        <taxon>Bacillati</taxon>
        <taxon>Actinomycetota</taxon>
        <taxon>Actinomycetes</taxon>
        <taxon>Mycobacteriales</taxon>
        <taxon>Nocardiaceae</taxon>
        <taxon>Rhodococcus</taxon>
    </lineage>
</organism>
<protein>
    <submittedName>
        <fullName evidence="1">DUF2505 domain-containing protein</fullName>
    </submittedName>
</protein>
<evidence type="ECO:0000313" key="1">
    <source>
        <dbReference type="EMBL" id="UYP19996.1"/>
    </source>
</evidence>
<dbReference type="Proteomes" id="UP001156484">
    <property type="component" value="Chromosome"/>
</dbReference>
<accession>A0ACD4DJ45</accession>
<keyword evidence="2" id="KW-1185">Reference proteome</keyword>
<reference evidence="1" key="1">
    <citation type="submission" date="2022-10" db="EMBL/GenBank/DDBJ databases">
        <title>Rhodococcus ferula Z13 complete genome.</title>
        <authorList>
            <person name="Long X."/>
            <person name="Zang M."/>
        </authorList>
    </citation>
    <scope>NUCLEOTIDE SEQUENCE</scope>
    <source>
        <strain evidence="1">Z13</strain>
    </source>
</reference>
<proteinExistence type="predicted"/>
<evidence type="ECO:0000313" key="2">
    <source>
        <dbReference type="Proteomes" id="UP001156484"/>
    </source>
</evidence>